<evidence type="ECO:0000256" key="2">
    <source>
        <dbReference type="PROSITE-ProRule" id="PRU00236"/>
    </source>
</evidence>
<dbReference type="AlphaFoldDB" id="A0A5B7YFX0"/>
<evidence type="ECO:0000256" key="1">
    <source>
        <dbReference type="ARBA" id="ARBA00023027"/>
    </source>
</evidence>
<dbReference type="CDD" id="cd00296">
    <property type="entry name" value="SIR2"/>
    <property type="match status" value="1"/>
</dbReference>
<dbReference type="EMBL" id="CP039852">
    <property type="protein sequence ID" value="QCZ94418.1"/>
    <property type="molecule type" value="Genomic_DNA"/>
</dbReference>
<proteinExistence type="predicted"/>
<feature type="domain" description="Deacetylase sirtuin-type" evidence="3">
    <location>
        <begin position="1"/>
        <end position="202"/>
    </location>
</feature>
<dbReference type="OrthoDB" id="6383736at2"/>
<dbReference type="Gene3D" id="3.40.50.1220">
    <property type="entry name" value="TPP-binding domain"/>
    <property type="match status" value="1"/>
</dbReference>
<evidence type="ECO:0000313" key="5">
    <source>
        <dbReference type="Proteomes" id="UP000304912"/>
    </source>
</evidence>
<dbReference type="InterPro" id="IPR029035">
    <property type="entry name" value="DHS-like_NAD/FAD-binding_dom"/>
</dbReference>
<keyword evidence="5" id="KW-1185">Reference proteome</keyword>
<evidence type="ECO:0000313" key="4">
    <source>
        <dbReference type="EMBL" id="QCZ94418.1"/>
    </source>
</evidence>
<protein>
    <recommendedName>
        <fullName evidence="3">Deacetylase sirtuin-type domain-containing protein</fullName>
    </recommendedName>
</protein>
<dbReference type="RefSeq" id="WP_139757157.1">
    <property type="nucleotide sequence ID" value="NZ_CP039852.1"/>
</dbReference>
<reference evidence="4 5" key="1">
    <citation type="submission" date="2019-04" db="EMBL/GenBank/DDBJ databases">
        <title>Salinimonas iocasae sp. nov., a halophilic bacterium isolated from the outer tube casing of tubeworms in Okinawa Trough.</title>
        <authorList>
            <person name="Zhang H."/>
            <person name="Wang H."/>
            <person name="Li C."/>
        </authorList>
    </citation>
    <scope>NUCLEOTIDE SEQUENCE [LARGE SCALE GENOMIC DNA]</scope>
    <source>
        <strain evidence="4 5">KX18D6</strain>
    </source>
</reference>
<sequence>MRIVLISGAGLSSTSGAPTYNDISRHPLYTAFTEADNDEAVNVAQQISEEFDRFRPGEAHRECVLIENVCSHLGIPFIHYTLNVDTLIEQAKGTVTHIYGSLQSPASLVEYRFTPQIDLTEVVWQPDDIVLFLGVSGQGLPLAYIETCIESTGGKVFHYNLQYSNELVGSQIVGDLLNTFSCAEVLSHLPLTINIADNVDGDGTGVEFAEFTVSGNRYIIFFTPYNLMTVGGDMLASGAQALDVEDSARSFEVKFDLSKNYDQGTYFDRPPNNLGFKEMNILGQILLAYISSHYACSEIKPSMYVAEAQYPKLNAFYKRLAKYKGVKLRWTCELIENLHNSDTGDFYAFKPNS</sequence>
<dbReference type="InterPro" id="IPR026590">
    <property type="entry name" value="Ssirtuin_cat_dom"/>
</dbReference>
<organism evidence="4 5">
    <name type="scientific">Salinimonas iocasae</name>
    <dbReference type="NCBI Taxonomy" id="2572577"/>
    <lineage>
        <taxon>Bacteria</taxon>
        <taxon>Pseudomonadati</taxon>
        <taxon>Pseudomonadota</taxon>
        <taxon>Gammaproteobacteria</taxon>
        <taxon>Alteromonadales</taxon>
        <taxon>Alteromonadaceae</taxon>
        <taxon>Alteromonas/Salinimonas group</taxon>
        <taxon>Salinimonas</taxon>
    </lineage>
</organism>
<dbReference type="PROSITE" id="PS50305">
    <property type="entry name" value="SIRTUIN"/>
    <property type="match status" value="1"/>
</dbReference>
<dbReference type="KEGG" id="salk:FBQ74_13500"/>
<accession>A0A5B7YFX0</accession>
<evidence type="ECO:0000259" key="3">
    <source>
        <dbReference type="PROSITE" id="PS50305"/>
    </source>
</evidence>
<dbReference type="Proteomes" id="UP000304912">
    <property type="component" value="Chromosome"/>
</dbReference>
<name>A0A5B7YFX0_9ALTE</name>
<dbReference type="SUPFAM" id="SSF52467">
    <property type="entry name" value="DHS-like NAD/FAD-binding domain"/>
    <property type="match status" value="1"/>
</dbReference>
<comment type="caution">
    <text evidence="2">Lacks conserved residue(s) required for the propagation of feature annotation.</text>
</comment>
<keyword evidence="1" id="KW-0520">NAD</keyword>
<gene>
    <name evidence="4" type="ORF">FBQ74_13500</name>
</gene>